<feature type="compositionally biased region" description="Polar residues" evidence="1">
    <location>
        <begin position="22"/>
        <end position="36"/>
    </location>
</feature>
<gene>
    <name evidence="3" type="ORF">K493DRAFT_334165</name>
</gene>
<protein>
    <recommendedName>
        <fullName evidence="5">SCP domain-containing protein</fullName>
    </recommendedName>
</protein>
<evidence type="ECO:0000256" key="2">
    <source>
        <dbReference type="SAM" id="SignalP"/>
    </source>
</evidence>
<feature type="signal peptide" evidence="2">
    <location>
        <begin position="1"/>
        <end position="17"/>
    </location>
</feature>
<accession>A0A1Y1Z1H8</accession>
<evidence type="ECO:0000313" key="4">
    <source>
        <dbReference type="Proteomes" id="UP000193498"/>
    </source>
</evidence>
<organism evidence="3 4">
    <name type="scientific">Basidiobolus meristosporus CBS 931.73</name>
    <dbReference type="NCBI Taxonomy" id="1314790"/>
    <lineage>
        <taxon>Eukaryota</taxon>
        <taxon>Fungi</taxon>
        <taxon>Fungi incertae sedis</taxon>
        <taxon>Zoopagomycota</taxon>
        <taxon>Entomophthoromycotina</taxon>
        <taxon>Basidiobolomycetes</taxon>
        <taxon>Basidiobolales</taxon>
        <taxon>Basidiobolaceae</taxon>
        <taxon>Basidiobolus</taxon>
    </lineage>
</organism>
<evidence type="ECO:0008006" key="5">
    <source>
        <dbReference type="Google" id="ProtNLM"/>
    </source>
</evidence>
<evidence type="ECO:0000256" key="1">
    <source>
        <dbReference type="SAM" id="MobiDB-lite"/>
    </source>
</evidence>
<dbReference type="Proteomes" id="UP000193498">
    <property type="component" value="Unassembled WGS sequence"/>
</dbReference>
<dbReference type="EMBL" id="MCFE01000043">
    <property type="protein sequence ID" value="ORY03695.1"/>
    <property type="molecule type" value="Genomic_DNA"/>
</dbReference>
<sequence length="348" mass="38440">MQPSFLLLVSAIASLQAISTTPLGGSQAPSQESQPSIEEVDDSEMSGPMQMSQISGEQPGLSGLQGFDISNLQPSQALLDNINGHSSSKANALSNSSIFDQAQVIDQTLYQPRQQQPQIIITQSAARALRGGYKKYKRSARRHFKDTRISTSILQKIKTKAIQYTYKVWSCPQIRYSLHLRFNTVAVSVGLTANQVAVAAPIGGSSQCTREYRRVHYRSLTCVQYANDYYQKVRVFPVFKAPNVQSALLRQVLTTVTRKHDSLNIANANSNQGFSIKYQAGPSLELEGRGNALEYAKQKGAEHSDDSSSHPYVLMQPTQDVLYTTPVIETQCVKEQNIQYTHCADNCA</sequence>
<dbReference type="InParanoid" id="A0A1Y1Z1H8"/>
<keyword evidence="2" id="KW-0732">Signal</keyword>
<evidence type="ECO:0000313" key="3">
    <source>
        <dbReference type="EMBL" id="ORY03695.1"/>
    </source>
</evidence>
<reference evidence="3 4" key="1">
    <citation type="submission" date="2016-07" db="EMBL/GenBank/DDBJ databases">
        <title>Pervasive Adenine N6-methylation of Active Genes in Fungi.</title>
        <authorList>
            <consortium name="DOE Joint Genome Institute"/>
            <person name="Mondo S.J."/>
            <person name="Dannebaum R.O."/>
            <person name="Kuo R.C."/>
            <person name="Labutti K."/>
            <person name="Haridas S."/>
            <person name="Kuo A."/>
            <person name="Salamov A."/>
            <person name="Ahrendt S.R."/>
            <person name="Lipzen A."/>
            <person name="Sullivan W."/>
            <person name="Andreopoulos W.B."/>
            <person name="Clum A."/>
            <person name="Lindquist E."/>
            <person name="Daum C."/>
            <person name="Ramamoorthy G.K."/>
            <person name="Gryganskyi A."/>
            <person name="Culley D."/>
            <person name="Magnuson J.K."/>
            <person name="James T.Y."/>
            <person name="O'Malley M.A."/>
            <person name="Stajich J.E."/>
            <person name="Spatafora J.W."/>
            <person name="Visel A."/>
            <person name="Grigoriev I.V."/>
        </authorList>
    </citation>
    <scope>NUCLEOTIDE SEQUENCE [LARGE SCALE GENOMIC DNA]</scope>
    <source>
        <strain evidence="3 4">CBS 931.73</strain>
    </source>
</reference>
<name>A0A1Y1Z1H8_9FUNG</name>
<keyword evidence="4" id="KW-1185">Reference proteome</keyword>
<feature type="region of interest" description="Disordered" evidence="1">
    <location>
        <begin position="22"/>
        <end position="60"/>
    </location>
</feature>
<dbReference type="AlphaFoldDB" id="A0A1Y1Z1H8"/>
<proteinExistence type="predicted"/>
<comment type="caution">
    <text evidence="3">The sequence shown here is derived from an EMBL/GenBank/DDBJ whole genome shotgun (WGS) entry which is preliminary data.</text>
</comment>
<feature type="chain" id="PRO_5013095987" description="SCP domain-containing protein" evidence="2">
    <location>
        <begin position="18"/>
        <end position="348"/>
    </location>
</feature>